<comment type="function">
    <text evidence="6 8">This protein binds to the 23S rRNA, and is important in its secondary structure. It is located near the subunit interface in the base of the L7/L12 stalk, and near the tRNA binding site of the peptidyltransferase center.</text>
</comment>
<gene>
    <name evidence="6 10" type="primary">rplF</name>
    <name evidence="10" type="ORF">GT409_01825</name>
</gene>
<dbReference type="FunFam" id="3.90.930.12:FF:000002">
    <property type="entry name" value="50S ribosomal protein L6"/>
    <property type="match status" value="1"/>
</dbReference>
<reference evidence="10 11" key="1">
    <citation type="submission" date="2020-01" db="EMBL/GenBank/DDBJ databases">
        <title>Ponticoccus aerotolerans gen. nov., sp. nov., an anaerobic bacterium and proposal of Ponticoccusceae fam. nov., Ponticoccusles ord. nov. and Ponticoccuse classis nov. in the phylum Kiritimatiellaeota.</title>
        <authorList>
            <person name="Zhou L.Y."/>
            <person name="Du Z.J."/>
        </authorList>
    </citation>
    <scope>NUCLEOTIDE SEQUENCE [LARGE SCALE GENOMIC DNA]</scope>
    <source>
        <strain evidence="10 11">S-5007</strain>
    </source>
</reference>
<comment type="subunit">
    <text evidence="6">Part of the 50S ribosomal subunit.</text>
</comment>
<evidence type="ECO:0000256" key="7">
    <source>
        <dbReference type="RuleBase" id="RU003869"/>
    </source>
</evidence>
<keyword evidence="5 6" id="KW-0687">Ribonucleoprotein</keyword>
<keyword evidence="4 6" id="KW-0689">Ribosomal protein</keyword>
<dbReference type="PANTHER" id="PTHR11655:SF14">
    <property type="entry name" value="LARGE RIBOSOMAL SUBUNIT PROTEIN UL6M"/>
    <property type="match status" value="1"/>
</dbReference>
<dbReference type="HAMAP" id="MF_01365_B">
    <property type="entry name" value="Ribosomal_uL6_B"/>
    <property type="match status" value="1"/>
</dbReference>
<evidence type="ECO:0000256" key="6">
    <source>
        <dbReference type="HAMAP-Rule" id="MF_01365"/>
    </source>
</evidence>
<dbReference type="GO" id="GO:0002181">
    <property type="term" value="P:cytoplasmic translation"/>
    <property type="evidence" value="ECO:0007669"/>
    <property type="project" value="TreeGrafter"/>
</dbReference>
<keyword evidence="2 6" id="KW-0699">rRNA-binding</keyword>
<dbReference type="PRINTS" id="PR00059">
    <property type="entry name" value="RIBOSOMALL6"/>
</dbReference>
<dbReference type="Pfam" id="PF00347">
    <property type="entry name" value="Ribosomal_L6"/>
    <property type="match status" value="2"/>
</dbReference>
<evidence type="ECO:0000256" key="5">
    <source>
        <dbReference type="ARBA" id="ARBA00023274"/>
    </source>
</evidence>
<evidence type="ECO:0000256" key="4">
    <source>
        <dbReference type="ARBA" id="ARBA00022980"/>
    </source>
</evidence>
<dbReference type="InterPro" id="IPR000702">
    <property type="entry name" value="Ribosomal_uL6-like"/>
</dbReference>
<keyword evidence="11" id="KW-1185">Reference proteome</keyword>
<dbReference type="GO" id="GO:0022625">
    <property type="term" value="C:cytosolic large ribosomal subunit"/>
    <property type="evidence" value="ECO:0007669"/>
    <property type="project" value="UniProtKB-UniRule"/>
</dbReference>
<evidence type="ECO:0000313" key="10">
    <source>
        <dbReference type="EMBL" id="QHI68241.1"/>
    </source>
</evidence>
<sequence>MSRIGKTPIAIPSGVEVKVAGSTVTVKGPKGENAWDLPAVITATVEDNQVIVARSAETKQARALHGTIRSVISNMIIGVNEGYVKELEISGVGYKAVMQGTTCVLSLGFSHEIKYEIPAGITVEVNGPGTEVKVSGCDKALVGQVAARIRLFSPAEPYKGKGVKYKGEQIRRKEGKAVA</sequence>
<feature type="domain" description="Large ribosomal subunit protein uL6 alpha-beta" evidence="9">
    <location>
        <begin position="11"/>
        <end position="82"/>
    </location>
</feature>
<dbReference type="PANTHER" id="PTHR11655">
    <property type="entry name" value="60S/50S RIBOSOMAL PROTEIN L6/L9"/>
    <property type="match status" value="1"/>
</dbReference>
<dbReference type="NCBIfam" id="TIGR03654">
    <property type="entry name" value="L6_bact"/>
    <property type="match status" value="1"/>
</dbReference>
<keyword evidence="3 6" id="KW-0694">RNA-binding</keyword>
<protein>
    <recommendedName>
        <fullName evidence="6">Large ribosomal subunit protein uL6</fullName>
    </recommendedName>
</protein>
<evidence type="ECO:0000259" key="9">
    <source>
        <dbReference type="Pfam" id="PF00347"/>
    </source>
</evidence>
<dbReference type="Proteomes" id="UP000464954">
    <property type="component" value="Chromosome"/>
</dbReference>
<dbReference type="EMBL" id="CP047593">
    <property type="protein sequence ID" value="QHI68241.1"/>
    <property type="molecule type" value="Genomic_DNA"/>
</dbReference>
<dbReference type="Gene3D" id="3.90.930.12">
    <property type="entry name" value="Ribosomal protein L6, alpha-beta domain"/>
    <property type="match status" value="2"/>
</dbReference>
<feature type="domain" description="Large ribosomal subunit protein uL6 alpha-beta" evidence="9">
    <location>
        <begin position="91"/>
        <end position="165"/>
    </location>
</feature>
<comment type="similarity">
    <text evidence="1 6 7">Belongs to the universal ribosomal protein uL6 family.</text>
</comment>
<dbReference type="InterPro" id="IPR019906">
    <property type="entry name" value="Ribosomal_uL6_bac-type"/>
</dbReference>
<dbReference type="InterPro" id="IPR020040">
    <property type="entry name" value="Ribosomal_uL6_a/b-dom"/>
</dbReference>
<evidence type="ECO:0000256" key="1">
    <source>
        <dbReference type="ARBA" id="ARBA00009356"/>
    </source>
</evidence>
<dbReference type="AlphaFoldDB" id="A0A6P1M336"/>
<dbReference type="GO" id="GO:0003735">
    <property type="term" value="F:structural constituent of ribosome"/>
    <property type="evidence" value="ECO:0007669"/>
    <property type="project" value="UniProtKB-UniRule"/>
</dbReference>
<evidence type="ECO:0000256" key="3">
    <source>
        <dbReference type="ARBA" id="ARBA00022884"/>
    </source>
</evidence>
<organism evidence="10 11">
    <name type="scientific">Tichowtungia aerotolerans</name>
    <dbReference type="NCBI Taxonomy" id="2697043"/>
    <lineage>
        <taxon>Bacteria</taxon>
        <taxon>Pseudomonadati</taxon>
        <taxon>Kiritimatiellota</taxon>
        <taxon>Tichowtungiia</taxon>
        <taxon>Tichowtungiales</taxon>
        <taxon>Tichowtungiaceae</taxon>
        <taxon>Tichowtungia</taxon>
    </lineage>
</organism>
<dbReference type="InterPro" id="IPR036789">
    <property type="entry name" value="Ribosomal_uL6-like_a/b-dom_sf"/>
</dbReference>
<evidence type="ECO:0000256" key="2">
    <source>
        <dbReference type="ARBA" id="ARBA00022730"/>
    </source>
</evidence>
<accession>A0A6P1M336</accession>
<dbReference type="SUPFAM" id="SSF56053">
    <property type="entry name" value="Ribosomal protein L6"/>
    <property type="match status" value="2"/>
</dbReference>
<dbReference type="RefSeq" id="WP_160626372.1">
    <property type="nucleotide sequence ID" value="NZ_CP047593.1"/>
</dbReference>
<proteinExistence type="inferred from homology"/>
<dbReference type="FunFam" id="3.90.930.12:FF:000001">
    <property type="entry name" value="50S ribosomal protein L6"/>
    <property type="match status" value="1"/>
</dbReference>
<dbReference type="PIRSF" id="PIRSF002162">
    <property type="entry name" value="Ribosomal_L6"/>
    <property type="match status" value="1"/>
</dbReference>
<name>A0A6P1M336_9BACT</name>
<evidence type="ECO:0000313" key="11">
    <source>
        <dbReference type="Proteomes" id="UP000464954"/>
    </source>
</evidence>
<dbReference type="GO" id="GO:0019843">
    <property type="term" value="F:rRNA binding"/>
    <property type="evidence" value="ECO:0007669"/>
    <property type="project" value="UniProtKB-UniRule"/>
</dbReference>
<dbReference type="KEGG" id="taer:GT409_01825"/>
<evidence type="ECO:0000256" key="8">
    <source>
        <dbReference type="RuleBase" id="RU003870"/>
    </source>
</evidence>